<dbReference type="EMBL" id="FPCA01000003">
    <property type="protein sequence ID" value="SFU81588.1"/>
    <property type="molecule type" value="Genomic_DNA"/>
</dbReference>
<evidence type="ECO:0000313" key="2">
    <source>
        <dbReference type="EMBL" id="SFU81588.1"/>
    </source>
</evidence>
<evidence type="ECO:0008006" key="4">
    <source>
        <dbReference type="Google" id="ProtNLM"/>
    </source>
</evidence>
<keyword evidence="1" id="KW-0812">Transmembrane</keyword>
<reference evidence="3" key="1">
    <citation type="submission" date="2016-10" db="EMBL/GenBank/DDBJ databases">
        <authorList>
            <person name="Varghese N."/>
        </authorList>
    </citation>
    <scope>NUCLEOTIDE SEQUENCE [LARGE SCALE GENOMIC DNA]</scope>
    <source>
        <strain evidence="3">DSM 18820</strain>
    </source>
</reference>
<sequence length="72" mass="8252">MRDRVKGRRLFFISILFLVLLNFPVLSIFNKGGVVAGVPVLYLYMMLVWLACIVAIGLFVERKQIRKPKGKV</sequence>
<keyword evidence="3" id="KW-1185">Reference proteome</keyword>
<name>A0A1I7J8U3_9BACT</name>
<accession>A0A1I7J8U3</accession>
<organism evidence="2 3">
    <name type="scientific">Pontibacter akesuensis</name>
    <dbReference type="NCBI Taxonomy" id="388950"/>
    <lineage>
        <taxon>Bacteria</taxon>
        <taxon>Pseudomonadati</taxon>
        <taxon>Bacteroidota</taxon>
        <taxon>Cytophagia</taxon>
        <taxon>Cytophagales</taxon>
        <taxon>Hymenobacteraceae</taxon>
        <taxon>Pontibacter</taxon>
    </lineage>
</organism>
<feature type="transmembrane region" description="Helical" evidence="1">
    <location>
        <begin position="41"/>
        <end position="60"/>
    </location>
</feature>
<feature type="transmembrane region" description="Helical" evidence="1">
    <location>
        <begin position="10"/>
        <end position="29"/>
    </location>
</feature>
<evidence type="ECO:0000256" key="1">
    <source>
        <dbReference type="SAM" id="Phobius"/>
    </source>
</evidence>
<dbReference type="Proteomes" id="UP000182491">
    <property type="component" value="Unassembled WGS sequence"/>
</dbReference>
<keyword evidence="1" id="KW-0472">Membrane</keyword>
<dbReference type="OrthoDB" id="853798at2"/>
<evidence type="ECO:0000313" key="3">
    <source>
        <dbReference type="Proteomes" id="UP000182491"/>
    </source>
</evidence>
<proteinExistence type="predicted"/>
<dbReference type="RefSeq" id="WP_068838395.1">
    <property type="nucleotide sequence ID" value="NZ_BMXC01000003.1"/>
</dbReference>
<protein>
    <recommendedName>
        <fullName evidence="4">DUF3311 domain-containing protein</fullName>
    </recommendedName>
</protein>
<keyword evidence="1" id="KW-1133">Transmembrane helix</keyword>
<dbReference type="STRING" id="388950.GCA_001611675_02470"/>
<gene>
    <name evidence="2" type="ORF">SAMN04487941_2595</name>
</gene>
<dbReference type="AlphaFoldDB" id="A0A1I7J8U3"/>